<reference evidence="3 4" key="1">
    <citation type="journal article" date="2019" name="Sci. Rep.">
        <title>Orb-weaving spider Araneus ventricosus genome elucidates the spidroin gene catalogue.</title>
        <authorList>
            <person name="Kono N."/>
            <person name="Nakamura H."/>
            <person name="Ohtoshi R."/>
            <person name="Moran D.A.P."/>
            <person name="Shinohara A."/>
            <person name="Yoshida Y."/>
            <person name="Fujiwara M."/>
            <person name="Mori M."/>
            <person name="Tomita M."/>
            <person name="Arakawa K."/>
        </authorList>
    </citation>
    <scope>NUCLEOTIDE SEQUENCE [LARGE SCALE GENOMIC DNA]</scope>
</reference>
<evidence type="ECO:0000256" key="1">
    <source>
        <dbReference type="SAM" id="MobiDB-lite"/>
    </source>
</evidence>
<organism evidence="3 4">
    <name type="scientific">Araneus ventricosus</name>
    <name type="common">Orbweaver spider</name>
    <name type="synonym">Epeira ventricosa</name>
    <dbReference type="NCBI Taxonomy" id="182803"/>
    <lineage>
        <taxon>Eukaryota</taxon>
        <taxon>Metazoa</taxon>
        <taxon>Ecdysozoa</taxon>
        <taxon>Arthropoda</taxon>
        <taxon>Chelicerata</taxon>
        <taxon>Arachnida</taxon>
        <taxon>Araneae</taxon>
        <taxon>Araneomorphae</taxon>
        <taxon>Entelegynae</taxon>
        <taxon>Araneoidea</taxon>
        <taxon>Araneidae</taxon>
        <taxon>Araneus</taxon>
    </lineage>
</organism>
<feature type="transmembrane region" description="Helical" evidence="2">
    <location>
        <begin position="70"/>
        <end position="95"/>
    </location>
</feature>
<name>A0A4Y2QXH2_ARAVE</name>
<accession>A0A4Y2QXH2</accession>
<gene>
    <name evidence="3" type="ORF">AVEN_275505_1</name>
</gene>
<evidence type="ECO:0000313" key="3">
    <source>
        <dbReference type="EMBL" id="GBN68077.1"/>
    </source>
</evidence>
<comment type="caution">
    <text evidence="3">The sequence shown here is derived from an EMBL/GenBank/DDBJ whole genome shotgun (WGS) entry which is preliminary data.</text>
</comment>
<sequence length="117" mass="13741">MRSHEKKMLMKRPGKKAAGKTAGLRKNPLATLSGLRQQGFHQPEDLRETHLDFSTCPLRRRTDFIVSMKYMYNFYILLLTELLEGLLWLSLQAWFCELTVRYNPIVMGRAHKSKLSW</sequence>
<evidence type="ECO:0000313" key="4">
    <source>
        <dbReference type="Proteomes" id="UP000499080"/>
    </source>
</evidence>
<keyword evidence="2" id="KW-0812">Transmembrane</keyword>
<evidence type="ECO:0000256" key="2">
    <source>
        <dbReference type="SAM" id="Phobius"/>
    </source>
</evidence>
<dbReference type="Proteomes" id="UP000499080">
    <property type="component" value="Unassembled WGS sequence"/>
</dbReference>
<dbReference type="AlphaFoldDB" id="A0A4Y2QXH2"/>
<feature type="region of interest" description="Disordered" evidence="1">
    <location>
        <begin position="1"/>
        <end position="22"/>
    </location>
</feature>
<protein>
    <submittedName>
        <fullName evidence="3">Uncharacterized protein</fullName>
    </submittedName>
</protein>
<proteinExistence type="predicted"/>
<keyword evidence="2" id="KW-1133">Transmembrane helix</keyword>
<keyword evidence="2" id="KW-0472">Membrane</keyword>
<feature type="compositionally biased region" description="Basic residues" evidence="1">
    <location>
        <begin position="1"/>
        <end position="18"/>
    </location>
</feature>
<keyword evidence="4" id="KW-1185">Reference proteome</keyword>
<dbReference type="EMBL" id="BGPR01015122">
    <property type="protein sequence ID" value="GBN68077.1"/>
    <property type="molecule type" value="Genomic_DNA"/>
</dbReference>